<proteinExistence type="predicted"/>
<organism evidence="2 3">
    <name type="scientific">Ephemerocybe angulata</name>
    <dbReference type="NCBI Taxonomy" id="980116"/>
    <lineage>
        <taxon>Eukaryota</taxon>
        <taxon>Fungi</taxon>
        <taxon>Dikarya</taxon>
        <taxon>Basidiomycota</taxon>
        <taxon>Agaricomycotina</taxon>
        <taxon>Agaricomycetes</taxon>
        <taxon>Agaricomycetidae</taxon>
        <taxon>Agaricales</taxon>
        <taxon>Agaricineae</taxon>
        <taxon>Psathyrellaceae</taxon>
        <taxon>Ephemerocybe</taxon>
    </lineage>
</organism>
<reference evidence="2 3" key="1">
    <citation type="submission" date="2020-07" db="EMBL/GenBank/DDBJ databases">
        <title>Comparative genomics of pyrophilous fungi reveals a link between fire events and developmental genes.</title>
        <authorList>
            <consortium name="DOE Joint Genome Institute"/>
            <person name="Steindorff A.S."/>
            <person name="Carver A."/>
            <person name="Calhoun S."/>
            <person name="Stillman K."/>
            <person name="Liu H."/>
            <person name="Lipzen A."/>
            <person name="Pangilinan J."/>
            <person name="Labutti K."/>
            <person name="Bruns T.D."/>
            <person name="Grigoriev I.V."/>
        </authorList>
    </citation>
    <scope>NUCLEOTIDE SEQUENCE [LARGE SCALE GENOMIC DNA]</scope>
    <source>
        <strain evidence="2 3">CBS 144469</strain>
    </source>
</reference>
<keyword evidence="3" id="KW-1185">Reference proteome</keyword>
<protein>
    <recommendedName>
        <fullName evidence="4">Secreted protein</fullName>
    </recommendedName>
</protein>
<evidence type="ECO:0000256" key="1">
    <source>
        <dbReference type="SAM" id="SignalP"/>
    </source>
</evidence>
<dbReference type="Proteomes" id="UP000521943">
    <property type="component" value="Unassembled WGS sequence"/>
</dbReference>
<sequence>MARMMSRIVTALYLALKLFLPSCRPQAQTMPLASMTLLSLRFRPIFTQAISAAAHARPGLLAGLLPVSPVPP</sequence>
<comment type="caution">
    <text evidence="2">The sequence shown here is derived from an EMBL/GenBank/DDBJ whole genome shotgun (WGS) entry which is preliminary data.</text>
</comment>
<dbReference type="AlphaFoldDB" id="A0A8H6M076"/>
<evidence type="ECO:0000313" key="2">
    <source>
        <dbReference type="EMBL" id="KAF6749495.1"/>
    </source>
</evidence>
<feature type="chain" id="PRO_5034456691" description="Secreted protein" evidence="1">
    <location>
        <begin position="26"/>
        <end position="72"/>
    </location>
</feature>
<evidence type="ECO:0000313" key="3">
    <source>
        <dbReference type="Proteomes" id="UP000521943"/>
    </source>
</evidence>
<keyword evidence="1" id="KW-0732">Signal</keyword>
<dbReference type="EMBL" id="JACGCI010000062">
    <property type="protein sequence ID" value="KAF6749495.1"/>
    <property type="molecule type" value="Genomic_DNA"/>
</dbReference>
<feature type="signal peptide" evidence="1">
    <location>
        <begin position="1"/>
        <end position="25"/>
    </location>
</feature>
<gene>
    <name evidence="2" type="ORF">DFP72DRAFT_912771</name>
</gene>
<name>A0A8H6M076_9AGAR</name>
<evidence type="ECO:0008006" key="4">
    <source>
        <dbReference type="Google" id="ProtNLM"/>
    </source>
</evidence>
<accession>A0A8H6M076</accession>